<keyword evidence="10" id="KW-1185">Reference proteome</keyword>
<dbReference type="OrthoDB" id="7066780at2"/>
<dbReference type="GO" id="GO:0005737">
    <property type="term" value="C:cytoplasm"/>
    <property type="evidence" value="ECO:0007669"/>
    <property type="project" value="UniProtKB-SubCell"/>
</dbReference>
<protein>
    <recommendedName>
        <fullName evidence="3 5">Regulatory protein RecX</fullName>
    </recommendedName>
</protein>
<dbReference type="Pfam" id="PF02631">
    <property type="entry name" value="RecX_HTH2"/>
    <property type="match status" value="1"/>
</dbReference>
<dbReference type="GO" id="GO:0006282">
    <property type="term" value="P:regulation of DNA repair"/>
    <property type="evidence" value="ECO:0007669"/>
    <property type="project" value="UniProtKB-UniRule"/>
</dbReference>
<evidence type="ECO:0000259" key="8">
    <source>
        <dbReference type="Pfam" id="PF21981"/>
    </source>
</evidence>
<evidence type="ECO:0000256" key="3">
    <source>
        <dbReference type="ARBA" id="ARBA00018111"/>
    </source>
</evidence>
<comment type="subcellular location">
    <subcellularLocation>
        <location evidence="1 5">Cytoplasm</location>
    </subcellularLocation>
</comment>
<evidence type="ECO:0000256" key="1">
    <source>
        <dbReference type="ARBA" id="ARBA00004496"/>
    </source>
</evidence>
<dbReference type="InterPro" id="IPR036388">
    <property type="entry name" value="WH-like_DNA-bd_sf"/>
</dbReference>
<dbReference type="RefSeq" id="WP_114898305.1">
    <property type="nucleotide sequence ID" value="NZ_CP031222.1"/>
</dbReference>
<proteinExistence type="inferred from homology"/>
<evidence type="ECO:0000313" key="9">
    <source>
        <dbReference type="EMBL" id="AXI02195.1"/>
    </source>
</evidence>
<dbReference type="InterPro" id="IPR053924">
    <property type="entry name" value="RecX_HTH_2nd"/>
</dbReference>
<dbReference type="EMBL" id="CP031222">
    <property type="protein sequence ID" value="AXI02195.1"/>
    <property type="molecule type" value="Genomic_DNA"/>
</dbReference>
<evidence type="ECO:0000313" key="10">
    <source>
        <dbReference type="Proteomes" id="UP000253940"/>
    </source>
</evidence>
<gene>
    <name evidence="5" type="primary">recX</name>
    <name evidence="9" type="ORF">HYN46_04615</name>
</gene>
<dbReference type="HAMAP" id="MF_01114">
    <property type="entry name" value="RecX"/>
    <property type="match status" value="1"/>
</dbReference>
<dbReference type="Proteomes" id="UP000253940">
    <property type="component" value="Chromosome"/>
</dbReference>
<dbReference type="AlphaFoldDB" id="A0A345P4I6"/>
<feature type="domain" description="RecX second three-helical" evidence="7">
    <location>
        <begin position="96"/>
        <end position="133"/>
    </location>
</feature>
<dbReference type="InterPro" id="IPR003783">
    <property type="entry name" value="Regulatory_RecX"/>
</dbReference>
<name>A0A345P4I6_9GAMM</name>
<feature type="compositionally biased region" description="Basic residues" evidence="6">
    <location>
        <begin position="1"/>
        <end position="11"/>
    </location>
</feature>
<dbReference type="Gene3D" id="1.10.10.10">
    <property type="entry name" value="Winged helix-like DNA-binding domain superfamily/Winged helix DNA-binding domain"/>
    <property type="match status" value="3"/>
</dbReference>
<evidence type="ECO:0000256" key="5">
    <source>
        <dbReference type="HAMAP-Rule" id="MF_01114"/>
    </source>
</evidence>
<comment type="function">
    <text evidence="5">Modulates RecA activity.</text>
</comment>
<evidence type="ECO:0000256" key="2">
    <source>
        <dbReference type="ARBA" id="ARBA00009695"/>
    </source>
</evidence>
<sequence>MPYPYPKKRTHIDKEQPSTVPAIDDDFEAVETTTLPKAPPQKLPPTGARLRGLAFAMLGRREYSEQEFRNKLLELEANPEEVAELVQEFKTYNYQSDQRMAQMIVRANIRKGRGPARVKQTLRERHVNLELATEDMIETDWLALARALRIKKFGVELPTEPKEKARQLRFLQYRGFDGQTCSKAVMNSASEED</sequence>
<dbReference type="PANTHER" id="PTHR33602">
    <property type="entry name" value="REGULATORY PROTEIN RECX FAMILY PROTEIN"/>
    <property type="match status" value="1"/>
</dbReference>
<evidence type="ECO:0000259" key="7">
    <source>
        <dbReference type="Pfam" id="PF02631"/>
    </source>
</evidence>
<keyword evidence="4 5" id="KW-0963">Cytoplasm</keyword>
<reference evidence="9 10" key="1">
    <citation type="submission" date="2018-07" db="EMBL/GenBank/DDBJ databases">
        <title>Genome sequencing of Moraxellaceae gen. HYN0046.</title>
        <authorList>
            <person name="Kim M."/>
            <person name="Yi H."/>
        </authorList>
    </citation>
    <scope>NUCLEOTIDE SEQUENCE [LARGE SCALE GENOMIC DNA]</scope>
    <source>
        <strain evidence="9 10">HYN0046</strain>
    </source>
</reference>
<organism evidence="9 10">
    <name type="scientific">Aquirhabdus parva</name>
    <dbReference type="NCBI Taxonomy" id="2283318"/>
    <lineage>
        <taxon>Bacteria</taxon>
        <taxon>Pseudomonadati</taxon>
        <taxon>Pseudomonadota</taxon>
        <taxon>Gammaproteobacteria</taxon>
        <taxon>Moraxellales</taxon>
        <taxon>Moraxellaceae</taxon>
        <taxon>Aquirhabdus</taxon>
    </lineage>
</organism>
<evidence type="ECO:0000256" key="6">
    <source>
        <dbReference type="SAM" id="MobiDB-lite"/>
    </source>
</evidence>
<accession>A0A345P4I6</accession>
<dbReference type="KEGG" id="mbah:HYN46_04615"/>
<dbReference type="PANTHER" id="PTHR33602:SF1">
    <property type="entry name" value="REGULATORY PROTEIN RECX FAMILY PROTEIN"/>
    <property type="match status" value="1"/>
</dbReference>
<comment type="similarity">
    <text evidence="2 5">Belongs to the RecX family.</text>
</comment>
<evidence type="ECO:0000256" key="4">
    <source>
        <dbReference type="ARBA" id="ARBA00022490"/>
    </source>
</evidence>
<dbReference type="InterPro" id="IPR053925">
    <property type="entry name" value="RecX_HTH_3rd"/>
</dbReference>
<dbReference type="Pfam" id="PF21981">
    <property type="entry name" value="RecX_HTH3"/>
    <property type="match status" value="1"/>
</dbReference>
<feature type="region of interest" description="Disordered" evidence="6">
    <location>
        <begin position="1"/>
        <end position="21"/>
    </location>
</feature>
<feature type="domain" description="RecX third three-helical" evidence="8">
    <location>
        <begin position="138"/>
        <end position="185"/>
    </location>
</feature>